<dbReference type="Proteomes" id="UP001056500">
    <property type="component" value="Chromosome"/>
</dbReference>
<evidence type="ECO:0000313" key="3">
    <source>
        <dbReference type="Proteomes" id="UP001056500"/>
    </source>
</evidence>
<name>A0ABY4WEP8_9BACL</name>
<keyword evidence="1" id="KW-1133">Transmembrane helix</keyword>
<feature type="transmembrane region" description="Helical" evidence="1">
    <location>
        <begin position="29"/>
        <end position="47"/>
    </location>
</feature>
<protein>
    <submittedName>
        <fullName evidence="2">Uncharacterized protein</fullName>
    </submittedName>
</protein>
<organism evidence="2 3">
    <name type="scientific">Brevibacillus ruminantium</name>
    <dbReference type="NCBI Taxonomy" id="2950604"/>
    <lineage>
        <taxon>Bacteria</taxon>
        <taxon>Bacillati</taxon>
        <taxon>Bacillota</taxon>
        <taxon>Bacilli</taxon>
        <taxon>Bacillales</taxon>
        <taxon>Paenibacillaceae</taxon>
        <taxon>Brevibacillus</taxon>
    </lineage>
</organism>
<evidence type="ECO:0000256" key="1">
    <source>
        <dbReference type="SAM" id="Phobius"/>
    </source>
</evidence>
<dbReference type="RefSeq" id="WP_251872718.1">
    <property type="nucleotide sequence ID" value="NZ_CP098755.1"/>
</dbReference>
<feature type="transmembrane region" description="Helical" evidence="1">
    <location>
        <begin position="7"/>
        <end position="23"/>
    </location>
</feature>
<gene>
    <name evidence="2" type="ORF">NDK47_26630</name>
</gene>
<keyword evidence="1" id="KW-0812">Transmembrane</keyword>
<keyword evidence="3" id="KW-1185">Reference proteome</keyword>
<proteinExistence type="predicted"/>
<reference evidence="2" key="1">
    <citation type="submission" date="2022-06" db="EMBL/GenBank/DDBJ databases">
        <title>Genome sequencing of Brevibacillus sp. BB3-R1.</title>
        <authorList>
            <person name="Heo J."/>
            <person name="Lee D."/>
            <person name="Won M."/>
            <person name="Han B.-H."/>
            <person name="Hong S.-B."/>
            <person name="Kwon S.-W."/>
        </authorList>
    </citation>
    <scope>NUCLEOTIDE SEQUENCE</scope>
    <source>
        <strain evidence="2">BB3-R1</strain>
    </source>
</reference>
<evidence type="ECO:0000313" key="2">
    <source>
        <dbReference type="EMBL" id="USG65631.1"/>
    </source>
</evidence>
<keyword evidence="1" id="KW-0472">Membrane</keyword>
<accession>A0ABY4WEP8</accession>
<sequence>MMKQKIFGWGLAISLISLVINLIFLDVIQIFACGVLALVAGVGYLGAKKERS</sequence>
<dbReference type="EMBL" id="CP098755">
    <property type="protein sequence ID" value="USG65631.1"/>
    <property type="molecule type" value="Genomic_DNA"/>
</dbReference>